<evidence type="ECO:0000313" key="2">
    <source>
        <dbReference type="Proteomes" id="UP000282759"/>
    </source>
</evidence>
<gene>
    <name evidence="1" type="ORF">EOD41_06815</name>
</gene>
<dbReference type="Proteomes" id="UP000282759">
    <property type="component" value="Unassembled WGS sequence"/>
</dbReference>
<name>A0A437MVL3_9SPHI</name>
<sequence length="69" mass="7803">MAAYVVYPSKEQEKVIQAFFDALGISFQKQEDDILPQHVFEGILKGQEDIKEGRTVSLEDFKKGLLSAK</sequence>
<protein>
    <submittedName>
        <fullName evidence="1">Uncharacterized protein</fullName>
    </submittedName>
</protein>
<reference evidence="1 2" key="1">
    <citation type="submission" date="2019-01" db="EMBL/GenBank/DDBJ databases">
        <authorList>
            <person name="Chen W.-M."/>
        </authorList>
    </citation>
    <scope>NUCLEOTIDE SEQUENCE [LARGE SCALE GENOMIC DNA]</scope>
    <source>
        <strain evidence="1 2">YBJ-36</strain>
    </source>
</reference>
<comment type="caution">
    <text evidence="1">The sequence shown here is derived from an EMBL/GenBank/DDBJ whole genome shotgun (WGS) entry which is preliminary data.</text>
</comment>
<dbReference type="OrthoDB" id="770886at2"/>
<dbReference type="AlphaFoldDB" id="A0A437MVL3"/>
<organism evidence="1 2">
    <name type="scientific">Mucilaginibacter limnophilus</name>
    <dbReference type="NCBI Taxonomy" id="1932778"/>
    <lineage>
        <taxon>Bacteria</taxon>
        <taxon>Pseudomonadati</taxon>
        <taxon>Bacteroidota</taxon>
        <taxon>Sphingobacteriia</taxon>
        <taxon>Sphingobacteriales</taxon>
        <taxon>Sphingobacteriaceae</taxon>
        <taxon>Mucilaginibacter</taxon>
    </lineage>
</organism>
<keyword evidence="2" id="KW-1185">Reference proteome</keyword>
<dbReference type="RefSeq" id="WP_127704035.1">
    <property type="nucleotide sequence ID" value="NZ_SACK01000002.1"/>
</dbReference>
<evidence type="ECO:0000313" key="1">
    <source>
        <dbReference type="EMBL" id="RVU01666.1"/>
    </source>
</evidence>
<proteinExistence type="predicted"/>
<accession>A0A437MVL3</accession>
<dbReference type="EMBL" id="SACK01000002">
    <property type="protein sequence ID" value="RVU01666.1"/>
    <property type="molecule type" value="Genomic_DNA"/>
</dbReference>